<dbReference type="Pfam" id="PF12697">
    <property type="entry name" value="Abhydrolase_6"/>
    <property type="match status" value="1"/>
</dbReference>
<dbReference type="GO" id="GO:0016020">
    <property type="term" value="C:membrane"/>
    <property type="evidence" value="ECO:0007669"/>
    <property type="project" value="TreeGrafter"/>
</dbReference>
<evidence type="ECO:0000313" key="3">
    <source>
        <dbReference type="Proteomes" id="UP000280935"/>
    </source>
</evidence>
<dbReference type="InterPro" id="IPR000073">
    <property type="entry name" value="AB_hydrolase_1"/>
</dbReference>
<dbReference type="Gene3D" id="3.40.50.1820">
    <property type="entry name" value="alpha/beta hydrolase"/>
    <property type="match status" value="1"/>
</dbReference>
<keyword evidence="2" id="KW-0378">Hydrolase</keyword>
<dbReference type="PANTHER" id="PTHR43798">
    <property type="entry name" value="MONOACYLGLYCEROL LIPASE"/>
    <property type="match status" value="1"/>
</dbReference>
<dbReference type="InterPro" id="IPR029058">
    <property type="entry name" value="AB_hydrolase_fold"/>
</dbReference>
<comment type="caution">
    <text evidence="2">The sequence shown here is derived from an EMBL/GenBank/DDBJ whole genome shotgun (WGS) entry which is preliminary data.</text>
</comment>
<dbReference type="Proteomes" id="UP000280935">
    <property type="component" value="Unassembled WGS sequence"/>
</dbReference>
<dbReference type="GO" id="GO:0016787">
    <property type="term" value="F:hydrolase activity"/>
    <property type="evidence" value="ECO:0007669"/>
    <property type="project" value="UniProtKB-KW"/>
</dbReference>
<dbReference type="SUPFAM" id="SSF53474">
    <property type="entry name" value="alpha/beta-Hydrolases"/>
    <property type="match status" value="1"/>
</dbReference>
<dbReference type="OrthoDB" id="8444301at2"/>
<evidence type="ECO:0000313" key="2">
    <source>
        <dbReference type="EMBL" id="RRD50796.1"/>
    </source>
</evidence>
<gene>
    <name evidence="2" type="ORF">EII35_03450</name>
</gene>
<dbReference type="PRINTS" id="PR00111">
    <property type="entry name" value="ABHYDROLASE"/>
</dbReference>
<dbReference type="AlphaFoldDB" id="A0A3P1WXM0"/>
<dbReference type="EMBL" id="RQYT01000004">
    <property type="protein sequence ID" value="RRD50796.1"/>
    <property type="molecule type" value="Genomic_DNA"/>
</dbReference>
<dbReference type="RefSeq" id="WP_125227068.1">
    <property type="nucleotide sequence ID" value="NZ_RQYT01000004.1"/>
</dbReference>
<accession>A0A3P1WXM0</accession>
<dbReference type="PANTHER" id="PTHR43798:SF33">
    <property type="entry name" value="HYDROLASE, PUTATIVE (AFU_ORTHOLOGUE AFUA_2G14860)-RELATED"/>
    <property type="match status" value="1"/>
</dbReference>
<organism evidence="2 3">
    <name type="scientific">Arachnia propionica</name>
    <dbReference type="NCBI Taxonomy" id="1750"/>
    <lineage>
        <taxon>Bacteria</taxon>
        <taxon>Bacillati</taxon>
        <taxon>Actinomycetota</taxon>
        <taxon>Actinomycetes</taxon>
        <taxon>Propionibacteriales</taxon>
        <taxon>Propionibacteriaceae</taxon>
        <taxon>Arachnia</taxon>
    </lineage>
</organism>
<feature type="domain" description="AB hydrolase-1" evidence="1">
    <location>
        <begin position="19"/>
        <end position="240"/>
    </location>
</feature>
<evidence type="ECO:0000259" key="1">
    <source>
        <dbReference type="Pfam" id="PF12697"/>
    </source>
</evidence>
<reference evidence="2 3" key="1">
    <citation type="submission" date="2018-11" db="EMBL/GenBank/DDBJ databases">
        <title>Genomes From Bacteria Associated with the Canine Oral Cavity: a Test Case for Automated Genome-Based Taxonomic Assignment.</title>
        <authorList>
            <person name="Coil D.A."/>
            <person name="Jospin G."/>
            <person name="Darling A.E."/>
            <person name="Wallis C."/>
            <person name="Davis I.J."/>
            <person name="Harris S."/>
            <person name="Eisen J.A."/>
            <person name="Holcombe L.J."/>
            <person name="O'Flynn C."/>
        </authorList>
    </citation>
    <scope>NUCLEOTIDE SEQUENCE [LARGE SCALE GENOMIC DNA]</scope>
    <source>
        <strain evidence="2 3">OH2822_COT-296</strain>
    </source>
</reference>
<dbReference type="InterPro" id="IPR050266">
    <property type="entry name" value="AB_hydrolase_sf"/>
</dbReference>
<name>A0A3P1WXM0_9ACTN</name>
<protein>
    <submittedName>
        <fullName evidence="2">Alpha/beta hydrolase</fullName>
    </submittedName>
</protein>
<proteinExistence type="predicted"/>
<sequence>MSDEAVHIHAHGPTEAPPLILLHGLTDSGAAWPDAVARWWGSWRVLAVDQRGHGRSPRFAPDEMGRLMEPLVADLIAVAEGCDGPVAVVGHSLGGRVAAEAALRRPELFTCLVLEDPAICDRPILAPGSNAGWVEHVETVAADPEPELRRMRAETSWSQAELEAWAACKPEVDQGMLRHGELGQVDPAEVFNALRVPTLVLWAADGDLRCDPGILANDVVRFEYLDRVGHCIRRDDPQLFHGLVDPWLEAHHQGART</sequence>